<proteinExistence type="predicted"/>
<dbReference type="InterPro" id="IPR058913">
    <property type="entry name" value="Integrase_dom_put"/>
</dbReference>
<dbReference type="PANTHER" id="PTHR46791:SF5">
    <property type="entry name" value="CLR5 DOMAIN-CONTAINING PROTEIN-RELATED"/>
    <property type="match status" value="1"/>
</dbReference>
<reference evidence="2 3" key="1">
    <citation type="journal article" date="2023" name="Nucleic Acids Res.">
        <title>The hologenome of Daphnia magna reveals possible DNA methylation and microbiome-mediated evolution of the host genome.</title>
        <authorList>
            <person name="Chaturvedi A."/>
            <person name="Li X."/>
            <person name="Dhandapani V."/>
            <person name="Marshall H."/>
            <person name="Kissane S."/>
            <person name="Cuenca-Cambronero M."/>
            <person name="Asole G."/>
            <person name="Calvet F."/>
            <person name="Ruiz-Romero M."/>
            <person name="Marangio P."/>
            <person name="Guigo R."/>
            <person name="Rago D."/>
            <person name="Mirbahai L."/>
            <person name="Eastwood N."/>
            <person name="Colbourne J.K."/>
            <person name="Zhou J."/>
            <person name="Mallon E."/>
            <person name="Orsini L."/>
        </authorList>
    </citation>
    <scope>NUCLEOTIDE SEQUENCE [LARGE SCALE GENOMIC DNA]</scope>
    <source>
        <strain evidence="2">LRV0_1</strain>
    </source>
</reference>
<comment type="caution">
    <text evidence="2">The sequence shown here is derived from an EMBL/GenBank/DDBJ whole genome shotgun (WGS) entry which is preliminary data.</text>
</comment>
<accession>A0ABR0AJ16</accession>
<dbReference type="EMBL" id="JAOYFB010000037">
    <property type="protein sequence ID" value="KAK4025114.1"/>
    <property type="molecule type" value="Genomic_DNA"/>
</dbReference>
<keyword evidence="3" id="KW-1185">Reference proteome</keyword>
<evidence type="ECO:0000313" key="2">
    <source>
        <dbReference type="EMBL" id="KAK4025114.1"/>
    </source>
</evidence>
<dbReference type="PANTHER" id="PTHR46791">
    <property type="entry name" value="EXPRESSED PROTEIN"/>
    <property type="match status" value="1"/>
</dbReference>
<dbReference type="Pfam" id="PF24764">
    <property type="entry name" value="rva_4"/>
    <property type="match status" value="1"/>
</dbReference>
<evidence type="ECO:0000313" key="3">
    <source>
        <dbReference type="Proteomes" id="UP001234178"/>
    </source>
</evidence>
<protein>
    <recommendedName>
        <fullName evidence="1">Integrase core domain-containing protein</fullName>
    </recommendedName>
</protein>
<name>A0ABR0AJ16_9CRUS</name>
<evidence type="ECO:0000259" key="1">
    <source>
        <dbReference type="Pfam" id="PF24764"/>
    </source>
</evidence>
<sequence length="260" mass="30096">MGLYLKVSNNNRALSVLYSFLEGVSIYGVPSRVRTDKGGENILVGRYMITVRGTNRRSLIVGRSVHNQRIERFWVDVGNGCVTLFYNIFMEMLSSHILDTESAVDIFCLHHCFTHLIQQELDLLRKSWNCHRIRTCRNQTLNRMYYSGLDKLAQCSNESGEYFTELDQDSSPFVADTHLHESDKNAEYVEVEIPECYGDFQDFMEDRLNFVHSSFPISYVTKQNCSSITIVKTTEQFADKPTHKNLIIHGWNFRSNMAAY</sequence>
<dbReference type="Proteomes" id="UP001234178">
    <property type="component" value="Unassembled WGS sequence"/>
</dbReference>
<gene>
    <name evidence="2" type="ORF">OUZ56_010617</name>
</gene>
<feature type="domain" description="Integrase core" evidence="1">
    <location>
        <begin position="3"/>
        <end position="149"/>
    </location>
</feature>
<organism evidence="2 3">
    <name type="scientific">Daphnia magna</name>
    <dbReference type="NCBI Taxonomy" id="35525"/>
    <lineage>
        <taxon>Eukaryota</taxon>
        <taxon>Metazoa</taxon>
        <taxon>Ecdysozoa</taxon>
        <taxon>Arthropoda</taxon>
        <taxon>Crustacea</taxon>
        <taxon>Branchiopoda</taxon>
        <taxon>Diplostraca</taxon>
        <taxon>Cladocera</taxon>
        <taxon>Anomopoda</taxon>
        <taxon>Daphniidae</taxon>
        <taxon>Daphnia</taxon>
    </lineage>
</organism>